<dbReference type="Proteomes" id="UP000306813">
    <property type="component" value="Unassembled WGS sequence"/>
</dbReference>
<dbReference type="EMBL" id="VDBS01000032">
    <property type="protein sequence ID" value="TNB57854.1"/>
    <property type="molecule type" value="Genomic_DNA"/>
</dbReference>
<sequence>MPNSSAFMKNYKKFLFLLLFLGVCFALFYFSQEQEKKQNKTLKIEALNLPPLEVGDLIFRRGDSLESLIISQISNHHYTHLGLIISTDPIIIIHATTDDNINRQNQVILSPLNEFISHANSLAIKRFLLTKAQKEAIVLAAKSQLGREFILSNESNAFYCTTLIESLLTPHITLRLNYKEVNLPPLSGKYLFPKEFFNAPQATLIYEKRI</sequence>
<dbReference type="SUPFAM" id="SSF54001">
    <property type="entry name" value="Cysteine proteinases"/>
    <property type="match status" value="1"/>
</dbReference>
<dbReference type="KEGG" id="chv:CHELV3228_0583"/>
<dbReference type="Gene3D" id="3.90.1720.10">
    <property type="entry name" value="endopeptidase domain like (from Nostoc punctiforme)"/>
    <property type="match status" value="1"/>
</dbReference>
<dbReference type="GeneID" id="52036502"/>
<reference evidence="1 2" key="1">
    <citation type="submission" date="2019-05" db="EMBL/GenBank/DDBJ databases">
        <title>Draft genomes of eight strains of Campylobacter helveticus isolated from cats and a dog in New Zealand.</title>
        <authorList>
            <person name="Bojanic K."/>
            <person name="Midwinter A.C."/>
            <person name="Biggs P.J."/>
            <person name="Acke E."/>
            <person name="Cornelius A.J."/>
            <person name="Marshall J.C."/>
        </authorList>
    </citation>
    <scope>NUCLEOTIDE SEQUENCE [LARGE SCALE GENOMIC DNA]</scope>
    <source>
        <strain evidence="1 2">ACP123b</strain>
    </source>
</reference>
<dbReference type="InterPro" id="IPR024453">
    <property type="entry name" value="Peptidase_C92"/>
</dbReference>
<proteinExistence type="predicted"/>
<comment type="caution">
    <text evidence="1">The sequence shown here is derived from an EMBL/GenBank/DDBJ whole genome shotgun (WGS) entry which is preliminary data.</text>
</comment>
<evidence type="ECO:0008006" key="3">
    <source>
        <dbReference type="Google" id="ProtNLM"/>
    </source>
</evidence>
<name>A0AAX2UK46_9BACT</name>
<accession>A0AAX2UK46</accession>
<organism evidence="1 2">
    <name type="scientific">Campylobacter helveticus</name>
    <dbReference type="NCBI Taxonomy" id="28898"/>
    <lineage>
        <taxon>Bacteria</taxon>
        <taxon>Pseudomonadati</taxon>
        <taxon>Campylobacterota</taxon>
        <taxon>Epsilonproteobacteria</taxon>
        <taxon>Campylobacterales</taxon>
        <taxon>Campylobacteraceae</taxon>
        <taxon>Campylobacter</taxon>
    </lineage>
</organism>
<protein>
    <recommendedName>
        <fullName evidence="3">Permuted papain-like amidase enzyme, YaeF/YiiX, C92 family</fullName>
    </recommendedName>
</protein>
<dbReference type="AlphaFoldDB" id="A0AAX2UK46"/>
<evidence type="ECO:0000313" key="2">
    <source>
        <dbReference type="Proteomes" id="UP000306813"/>
    </source>
</evidence>
<dbReference type="Pfam" id="PF05708">
    <property type="entry name" value="Peptidase_C92"/>
    <property type="match status" value="1"/>
</dbReference>
<gene>
    <name evidence="1" type="ORF">FDW42_04165</name>
</gene>
<dbReference type="RefSeq" id="WP_082199469.1">
    <property type="nucleotide sequence ID" value="NZ_CAUWMG010000070.1"/>
</dbReference>
<evidence type="ECO:0000313" key="1">
    <source>
        <dbReference type="EMBL" id="TNB57854.1"/>
    </source>
</evidence>
<dbReference type="InterPro" id="IPR038765">
    <property type="entry name" value="Papain-like_cys_pep_sf"/>
</dbReference>